<reference evidence="4 5" key="1">
    <citation type="submission" date="2018-05" db="EMBL/GenBank/DDBJ databases">
        <title>Genomic Encyclopedia of Type Strains, Phase IV (KMG-IV): sequencing the most valuable type-strain genomes for metagenomic binning, comparative biology and taxonomic classification.</title>
        <authorList>
            <person name="Goeker M."/>
        </authorList>
    </citation>
    <scope>NUCLEOTIDE SEQUENCE [LARGE SCALE GENOMIC DNA]</scope>
    <source>
        <strain evidence="4 5">DSM 6462</strain>
    </source>
</reference>
<dbReference type="Pfam" id="PF02734">
    <property type="entry name" value="Dak2"/>
    <property type="match status" value="1"/>
</dbReference>
<dbReference type="Gene3D" id="1.25.40.340">
    <property type="match status" value="1"/>
</dbReference>
<evidence type="ECO:0000256" key="3">
    <source>
        <dbReference type="SAM" id="Coils"/>
    </source>
</evidence>
<keyword evidence="5" id="KW-1185">Reference proteome</keyword>
<dbReference type="GO" id="GO:0019563">
    <property type="term" value="P:glycerol catabolic process"/>
    <property type="evidence" value="ECO:0007669"/>
    <property type="project" value="TreeGrafter"/>
</dbReference>
<dbReference type="InterPro" id="IPR050861">
    <property type="entry name" value="Dihydroxyacetone_Kinase"/>
</dbReference>
<organism evidence="4 5">
    <name type="scientific">Chelatococcus asaccharovorans</name>
    <dbReference type="NCBI Taxonomy" id="28210"/>
    <lineage>
        <taxon>Bacteria</taxon>
        <taxon>Pseudomonadati</taxon>
        <taxon>Pseudomonadota</taxon>
        <taxon>Alphaproteobacteria</taxon>
        <taxon>Hyphomicrobiales</taxon>
        <taxon>Chelatococcaceae</taxon>
        <taxon>Chelatococcus</taxon>
    </lineage>
</organism>
<evidence type="ECO:0000313" key="4">
    <source>
        <dbReference type="EMBL" id="PXW53619.1"/>
    </source>
</evidence>
<gene>
    <name evidence="4" type="ORF">C7450_113107</name>
</gene>
<keyword evidence="2 4" id="KW-0418">Kinase</keyword>
<accession>A0A2V3TVR3</accession>
<dbReference type="Proteomes" id="UP000248021">
    <property type="component" value="Unassembled WGS sequence"/>
</dbReference>
<evidence type="ECO:0000313" key="5">
    <source>
        <dbReference type="Proteomes" id="UP000248021"/>
    </source>
</evidence>
<dbReference type="PROSITE" id="PS51480">
    <property type="entry name" value="DHAL"/>
    <property type="match status" value="1"/>
</dbReference>
<sequence length="204" mass="21124">MTGITVHTIRNAVEIANTRMATLEEELNRADSQLGDGDTGVMLSRVLGKFSETDISTSPDVGGALQMLARAAAATTGSSLGTLFMTALLAIGKKTKGMASVPWSDLSDLLQAALEAMIQRGGASLGDKTVLDAIHAVAMATQGVDDQAHIATKASHAADQALISFQGKPCKIGRARMFADKSIGIDDPGMLGFVRLVNALAAGR</sequence>
<dbReference type="InterPro" id="IPR036117">
    <property type="entry name" value="DhaL_dom_sf"/>
</dbReference>
<keyword evidence="3" id="KW-0175">Coiled coil</keyword>
<evidence type="ECO:0000256" key="1">
    <source>
        <dbReference type="ARBA" id="ARBA00022679"/>
    </source>
</evidence>
<dbReference type="OrthoDB" id="9800291at2"/>
<dbReference type="EMBL" id="QJJK01000013">
    <property type="protein sequence ID" value="PXW53619.1"/>
    <property type="molecule type" value="Genomic_DNA"/>
</dbReference>
<dbReference type="InterPro" id="IPR004007">
    <property type="entry name" value="DhaL_dom"/>
</dbReference>
<dbReference type="SUPFAM" id="SSF101473">
    <property type="entry name" value="DhaL-like"/>
    <property type="match status" value="1"/>
</dbReference>
<dbReference type="GO" id="GO:0004371">
    <property type="term" value="F:glycerone kinase activity"/>
    <property type="evidence" value="ECO:0007669"/>
    <property type="project" value="InterPro"/>
</dbReference>
<dbReference type="SMART" id="SM01120">
    <property type="entry name" value="Dak2"/>
    <property type="match status" value="1"/>
</dbReference>
<dbReference type="RefSeq" id="WP_110377580.1">
    <property type="nucleotide sequence ID" value="NZ_CAKNFM010000006.1"/>
</dbReference>
<keyword evidence="1" id="KW-0808">Transferase</keyword>
<feature type="coiled-coil region" evidence="3">
    <location>
        <begin position="6"/>
        <end position="33"/>
    </location>
</feature>
<dbReference type="AlphaFoldDB" id="A0A2V3TVR3"/>
<protein>
    <submittedName>
        <fullName evidence="4">Dihydroxyacetone kinase-like protein</fullName>
    </submittedName>
</protein>
<dbReference type="PANTHER" id="PTHR28629">
    <property type="entry name" value="TRIOKINASE/FMN CYCLASE"/>
    <property type="match status" value="1"/>
</dbReference>
<name>A0A2V3TVR3_9HYPH</name>
<proteinExistence type="predicted"/>
<dbReference type="PANTHER" id="PTHR28629:SF4">
    <property type="entry name" value="TRIOKINASE_FMN CYCLASE"/>
    <property type="match status" value="1"/>
</dbReference>
<comment type="caution">
    <text evidence="4">The sequence shown here is derived from an EMBL/GenBank/DDBJ whole genome shotgun (WGS) entry which is preliminary data.</text>
</comment>
<evidence type="ECO:0000256" key="2">
    <source>
        <dbReference type="ARBA" id="ARBA00022777"/>
    </source>
</evidence>
<dbReference type="GO" id="GO:0005829">
    <property type="term" value="C:cytosol"/>
    <property type="evidence" value="ECO:0007669"/>
    <property type="project" value="TreeGrafter"/>
</dbReference>